<dbReference type="PANTHER" id="PTHR10948">
    <property type="entry name" value="TRANSPOSASE"/>
    <property type="match status" value="1"/>
</dbReference>
<dbReference type="GO" id="GO:0005829">
    <property type="term" value="C:cytosol"/>
    <property type="evidence" value="ECO:0007669"/>
    <property type="project" value="TreeGrafter"/>
</dbReference>
<keyword evidence="3" id="KW-1185">Reference proteome</keyword>
<dbReference type="AlphaFoldDB" id="A0A1I6RLB3"/>
<feature type="domain" description="Transposase IS30-like HTH" evidence="1">
    <location>
        <begin position="5"/>
        <end position="47"/>
    </location>
</feature>
<evidence type="ECO:0000259" key="1">
    <source>
        <dbReference type="Pfam" id="PF13936"/>
    </source>
</evidence>
<gene>
    <name evidence="2" type="ORF">SAMN04488050_103178</name>
</gene>
<organism evidence="2 3">
    <name type="scientific">Alloyangia pacifica</name>
    <dbReference type="NCBI Taxonomy" id="311180"/>
    <lineage>
        <taxon>Bacteria</taxon>
        <taxon>Pseudomonadati</taxon>
        <taxon>Pseudomonadota</taxon>
        <taxon>Alphaproteobacteria</taxon>
        <taxon>Rhodobacterales</taxon>
        <taxon>Roseobacteraceae</taxon>
        <taxon>Alloyangia</taxon>
    </lineage>
</organism>
<evidence type="ECO:0000313" key="2">
    <source>
        <dbReference type="EMBL" id="SFS65497.1"/>
    </source>
</evidence>
<dbReference type="InterPro" id="IPR025246">
    <property type="entry name" value="IS30-like_HTH"/>
</dbReference>
<dbReference type="Gene3D" id="1.10.10.60">
    <property type="entry name" value="Homeodomain-like"/>
    <property type="match status" value="1"/>
</dbReference>
<dbReference type="STRING" id="311180.SAMN04488050_103178"/>
<name>A0A1I6RLB3_9RHOB</name>
<evidence type="ECO:0000313" key="3">
    <source>
        <dbReference type="Proteomes" id="UP000199392"/>
    </source>
</evidence>
<dbReference type="GO" id="GO:0032196">
    <property type="term" value="P:transposition"/>
    <property type="evidence" value="ECO:0007669"/>
    <property type="project" value="TreeGrafter"/>
</dbReference>
<dbReference type="GO" id="GO:0004803">
    <property type="term" value="F:transposase activity"/>
    <property type="evidence" value="ECO:0007669"/>
    <property type="project" value="TreeGrafter"/>
</dbReference>
<dbReference type="Proteomes" id="UP000199392">
    <property type="component" value="Unassembled WGS sequence"/>
</dbReference>
<protein>
    <submittedName>
        <fullName evidence="2">Helix-turn-helix domain-containing protein</fullName>
    </submittedName>
</protein>
<dbReference type="InterPro" id="IPR051917">
    <property type="entry name" value="Transposase-Integrase"/>
</dbReference>
<dbReference type="EMBL" id="FOZW01000003">
    <property type="protein sequence ID" value="SFS65497.1"/>
    <property type="molecule type" value="Genomic_DNA"/>
</dbReference>
<dbReference type="Pfam" id="PF13936">
    <property type="entry name" value="HTH_38"/>
    <property type="match status" value="1"/>
</dbReference>
<sequence>MGAVYAQLSVKERVQIERWKLAKVPVREMARVLQRSKATIYREIKRNWFSDECLPGYDGYYGAAAHRQATDRRAR</sequence>
<reference evidence="3" key="1">
    <citation type="submission" date="2016-10" db="EMBL/GenBank/DDBJ databases">
        <authorList>
            <person name="Varghese N."/>
            <person name="Submissions S."/>
        </authorList>
    </citation>
    <scope>NUCLEOTIDE SEQUENCE [LARGE SCALE GENOMIC DNA]</scope>
    <source>
        <strain evidence="3">DSM 26894</strain>
    </source>
</reference>
<proteinExistence type="predicted"/>
<accession>A0A1I6RLB3</accession>
<dbReference type="PANTHER" id="PTHR10948:SF23">
    <property type="entry name" value="TRANSPOSASE INSI FOR INSERTION SEQUENCE ELEMENT IS30A-RELATED"/>
    <property type="match status" value="1"/>
</dbReference>